<evidence type="ECO:0000256" key="9">
    <source>
        <dbReference type="ARBA" id="ARBA00049893"/>
    </source>
</evidence>
<dbReference type="InterPro" id="IPR038371">
    <property type="entry name" value="Cu_polyphenol_OxRdtase_sf"/>
</dbReference>
<dbReference type="EMBL" id="JBHRSZ010000005">
    <property type="protein sequence ID" value="MFC3151930.1"/>
    <property type="molecule type" value="Genomic_DNA"/>
</dbReference>
<dbReference type="NCBIfam" id="TIGR00726">
    <property type="entry name" value="peptidoglycan editing factor PgeF"/>
    <property type="match status" value="1"/>
</dbReference>
<dbReference type="InterPro" id="IPR011324">
    <property type="entry name" value="Cytotoxic_necrot_fac-like_cat"/>
</dbReference>
<keyword evidence="6" id="KW-0862">Zinc</keyword>
<comment type="catalytic activity">
    <reaction evidence="1">
        <text>inosine + phosphate = alpha-D-ribose 1-phosphate + hypoxanthine</text>
        <dbReference type="Rhea" id="RHEA:27646"/>
        <dbReference type="ChEBI" id="CHEBI:17368"/>
        <dbReference type="ChEBI" id="CHEBI:17596"/>
        <dbReference type="ChEBI" id="CHEBI:43474"/>
        <dbReference type="ChEBI" id="CHEBI:57720"/>
        <dbReference type="EC" id="2.4.2.1"/>
    </reaction>
    <physiologicalReaction direction="left-to-right" evidence="1">
        <dbReference type="Rhea" id="RHEA:27647"/>
    </physiologicalReaction>
</comment>
<evidence type="ECO:0000256" key="3">
    <source>
        <dbReference type="ARBA" id="ARBA00022679"/>
    </source>
</evidence>
<evidence type="ECO:0000313" key="11">
    <source>
        <dbReference type="EMBL" id="MFC3151930.1"/>
    </source>
</evidence>
<keyword evidence="3" id="KW-0808">Transferase</keyword>
<evidence type="ECO:0000256" key="8">
    <source>
        <dbReference type="ARBA" id="ARBA00048968"/>
    </source>
</evidence>
<organism evidence="11 12">
    <name type="scientific">Litoribrevibacter euphylliae</name>
    <dbReference type="NCBI Taxonomy" id="1834034"/>
    <lineage>
        <taxon>Bacteria</taxon>
        <taxon>Pseudomonadati</taxon>
        <taxon>Pseudomonadota</taxon>
        <taxon>Gammaproteobacteria</taxon>
        <taxon>Oceanospirillales</taxon>
        <taxon>Oceanospirillaceae</taxon>
        <taxon>Litoribrevibacter</taxon>
    </lineage>
</organism>
<dbReference type="InterPro" id="IPR003730">
    <property type="entry name" value="Cu_polyphenol_OxRdtase"/>
</dbReference>
<dbReference type="Pfam" id="PF02578">
    <property type="entry name" value="Cu-oxidase_4"/>
    <property type="match status" value="1"/>
</dbReference>
<comment type="caution">
    <text evidence="11">The sequence shown here is derived from an EMBL/GenBank/DDBJ whole genome shotgun (WGS) entry which is preliminary data.</text>
</comment>
<comment type="similarity">
    <text evidence="2 10">Belongs to the purine nucleoside phosphorylase YfiH/LACC1 family.</text>
</comment>
<accession>A0ABV7HHN3</accession>
<dbReference type="PANTHER" id="PTHR30616">
    <property type="entry name" value="UNCHARACTERIZED PROTEIN YFIH"/>
    <property type="match status" value="1"/>
</dbReference>
<evidence type="ECO:0000256" key="5">
    <source>
        <dbReference type="ARBA" id="ARBA00022801"/>
    </source>
</evidence>
<evidence type="ECO:0000256" key="7">
    <source>
        <dbReference type="ARBA" id="ARBA00047989"/>
    </source>
</evidence>
<evidence type="ECO:0000256" key="10">
    <source>
        <dbReference type="RuleBase" id="RU361274"/>
    </source>
</evidence>
<keyword evidence="5" id="KW-0378">Hydrolase</keyword>
<comment type="catalytic activity">
    <reaction evidence="8">
        <text>adenosine + phosphate = alpha-D-ribose 1-phosphate + adenine</text>
        <dbReference type="Rhea" id="RHEA:27642"/>
        <dbReference type="ChEBI" id="CHEBI:16335"/>
        <dbReference type="ChEBI" id="CHEBI:16708"/>
        <dbReference type="ChEBI" id="CHEBI:43474"/>
        <dbReference type="ChEBI" id="CHEBI:57720"/>
        <dbReference type="EC" id="2.4.2.1"/>
    </reaction>
    <physiologicalReaction direction="left-to-right" evidence="8">
        <dbReference type="Rhea" id="RHEA:27643"/>
    </physiologicalReaction>
</comment>
<protein>
    <recommendedName>
        <fullName evidence="10">Purine nucleoside phosphorylase</fullName>
    </recommendedName>
</protein>
<evidence type="ECO:0000313" key="12">
    <source>
        <dbReference type="Proteomes" id="UP001595476"/>
    </source>
</evidence>
<name>A0ABV7HHN3_9GAMM</name>
<dbReference type="Gene3D" id="3.60.140.10">
    <property type="entry name" value="CNF1/YfiH-like putative cysteine hydrolases"/>
    <property type="match status" value="1"/>
</dbReference>
<comment type="catalytic activity">
    <reaction evidence="9">
        <text>S-methyl-5'-thioadenosine + phosphate = 5-(methylsulfanyl)-alpha-D-ribose 1-phosphate + adenine</text>
        <dbReference type="Rhea" id="RHEA:11852"/>
        <dbReference type="ChEBI" id="CHEBI:16708"/>
        <dbReference type="ChEBI" id="CHEBI:17509"/>
        <dbReference type="ChEBI" id="CHEBI:43474"/>
        <dbReference type="ChEBI" id="CHEBI:58533"/>
        <dbReference type="EC" id="2.4.2.28"/>
    </reaction>
    <physiologicalReaction direction="left-to-right" evidence="9">
        <dbReference type="Rhea" id="RHEA:11853"/>
    </physiologicalReaction>
</comment>
<keyword evidence="12" id="KW-1185">Reference proteome</keyword>
<reference evidence="12" key="1">
    <citation type="journal article" date="2019" name="Int. J. Syst. Evol. Microbiol.">
        <title>The Global Catalogue of Microorganisms (GCM) 10K type strain sequencing project: providing services to taxonomists for standard genome sequencing and annotation.</title>
        <authorList>
            <consortium name="The Broad Institute Genomics Platform"/>
            <consortium name="The Broad Institute Genome Sequencing Center for Infectious Disease"/>
            <person name="Wu L."/>
            <person name="Ma J."/>
        </authorList>
    </citation>
    <scope>NUCLEOTIDE SEQUENCE [LARGE SCALE GENOMIC DNA]</scope>
    <source>
        <strain evidence="12">KCTC 52438</strain>
    </source>
</reference>
<evidence type="ECO:0000256" key="4">
    <source>
        <dbReference type="ARBA" id="ARBA00022723"/>
    </source>
</evidence>
<dbReference type="SUPFAM" id="SSF64438">
    <property type="entry name" value="CNF1/YfiH-like putative cysteine hydrolases"/>
    <property type="match status" value="1"/>
</dbReference>
<dbReference type="CDD" id="cd16833">
    <property type="entry name" value="YfiH"/>
    <property type="match status" value="1"/>
</dbReference>
<dbReference type="Proteomes" id="UP001595476">
    <property type="component" value="Unassembled WGS sequence"/>
</dbReference>
<comment type="catalytic activity">
    <reaction evidence="7">
        <text>adenosine + H2O + H(+) = inosine + NH4(+)</text>
        <dbReference type="Rhea" id="RHEA:24408"/>
        <dbReference type="ChEBI" id="CHEBI:15377"/>
        <dbReference type="ChEBI" id="CHEBI:15378"/>
        <dbReference type="ChEBI" id="CHEBI:16335"/>
        <dbReference type="ChEBI" id="CHEBI:17596"/>
        <dbReference type="ChEBI" id="CHEBI:28938"/>
        <dbReference type="EC" id="3.5.4.4"/>
    </reaction>
    <physiologicalReaction direction="left-to-right" evidence="7">
        <dbReference type="Rhea" id="RHEA:24409"/>
    </physiologicalReaction>
</comment>
<gene>
    <name evidence="11" type="primary">pgeF</name>
    <name evidence="11" type="ORF">ACFOEK_12890</name>
</gene>
<proteinExistence type="inferred from homology"/>
<evidence type="ECO:0000256" key="2">
    <source>
        <dbReference type="ARBA" id="ARBA00007353"/>
    </source>
</evidence>
<evidence type="ECO:0000256" key="1">
    <source>
        <dbReference type="ARBA" id="ARBA00000553"/>
    </source>
</evidence>
<keyword evidence="4" id="KW-0479">Metal-binding</keyword>
<dbReference type="PANTHER" id="PTHR30616:SF2">
    <property type="entry name" value="PURINE NUCLEOSIDE PHOSPHORYLASE LACC1"/>
    <property type="match status" value="1"/>
</dbReference>
<sequence length="251" mass="28134">MMSEQSKDSLIWADWPAPAHIKACVSTRYGGFSDAPYESLNMGDHVGDDPSCVVKNRAKFLHLAGLKYVGQWLNQVHGIHVVDAEDDGKVREGDAVKTDRPNVPCVVMTADCLPVFFTDKAGSKVAVAHAGWRGLASGILEATIESLGLTPETLMVWLGPAISRHYFEVGPEVRREFIEHDLAADKAFHPDYMSRGKYYADLYELARLRLNHVGVTDIYGGQYCTWQDDRFYSYRREGTTGRMASMIWIKK</sequence>
<evidence type="ECO:0000256" key="6">
    <source>
        <dbReference type="ARBA" id="ARBA00022833"/>
    </source>
</evidence>